<keyword evidence="1" id="KW-0732">Signal</keyword>
<organism evidence="2">
    <name type="scientific">Aspergillus flavus</name>
    <dbReference type="NCBI Taxonomy" id="5059"/>
    <lineage>
        <taxon>Eukaryota</taxon>
        <taxon>Fungi</taxon>
        <taxon>Dikarya</taxon>
        <taxon>Ascomycota</taxon>
        <taxon>Pezizomycotina</taxon>
        <taxon>Eurotiomycetes</taxon>
        <taxon>Eurotiomycetidae</taxon>
        <taxon>Eurotiales</taxon>
        <taxon>Aspergillaceae</taxon>
        <taxon>Aspergillus</taxon>
        <taxon>Aspergillus subgen. Circumdati</taxon>
    </lineage>
</organism>
<sequence>MQFKLFVAPLLFALAMAAPSFEDGHLAKRTCGTLTGEKLKICQEACKAICSAGTAGIASGLCEKACDLGPLKREAAPEPEPSFGQKACDVACDVACNSTVLALEQRKCLEKCVSVIHQYSFPGFHSADWIPCYRRPSATTRFRGLHVIPSLRDSESEEDELISLSLSEINLENVYVRGIDQRKCRYSGHAAYSNRSDYIVYKPVPLDLIYNRSRVSLLYITNEDMMLLGNIHWIAMKL</sequence>
<accession>A0A5N6GHB8</accession>
<gene>
    <name evidence="2" type="ORF">BDV35DRAFT_384648</name>
</gene>
<feature type="signal peptide" evidence="1">
    <location>
        <begin position="1"/>
        <end position="17"/>
    </location>
</feature>
<dbReference type="EMBL" id="ML734681">
    <property type="protein sequence ID" value="KAB8241762.1"/>
    <property type="molecule type" value="Genomic_DNA"/>
</dbReference>
<dbReference type="VEuPathDB" id="FungiDB:F9C07_2206248"/>
<proteinExistence type="predicted"/>
<name>A0A5N6GHB8_ASPFL</name>
<dbReference type="VEuPathDB" id="FungiDB:AFLA_013245"/>
<evidence type="ECO:0000313" key="2">
    <source>
        <dbReference type="EMBL" id="KAB8241762.1"/>
    </source>
</evidence>
<dbReference type="AlphaFoldDB" id="A0A5N6GHB8"/>
<reference evidence="2" key="1">
    <citation type="submission" date="2019-04" db="EMBL/GenBank/DDBJ databases">
        <title>Friends and foes A comparative genomics study of 23 Aspergillus species from section Flavi.</title>
        <authorList>
            <consortium name="DOE Joint Genome Institute"/>
            <person name="Kjaerbolling I."/>
            <person name="Vesth T."/>
            <person name="Frisvad J.C."/>
            <person name="Nybo J.L."/>
            <person name="Theobald S."/>
            <person name="Kildgaard S."/>
            <person name="Isbrandt T."/>
            <person name="Kuo A."/>
            <person name="Sato A."/>
            <person name="Lyhne E.K."/>
            <person name="Kogle M.E."/>
            <person name="Wiebenga A."/>
            <person name="Kun R.S."/>
            <person name="Lubbers R.J."/>
            <person name="Makela M.R."/>
            <person name="Barry K."/>
            <person name="Chovatia M."/>
            <person name="Clum A."/>
            <person name="Daum C."/>
            <person name="Haridas S."/>
            <person name="He G."/>
            <person name="LaButti K."/>
            <person name="Lipzen A."/>
            <person name="Mondo S."/>
            <person name="Riley R."/>
            <person name="Salamov A."/>
            <person name="Simmons B.A."/>
            <person name="Magnuson J.K."/>
            <person name="Henrissat B."/>
            <person name="Mortensen U.H."/>
            <person name="Larsen T.O."/>
            <person name="Devries R.P."/>
            <person name="Grigoriev I.V."/>
            <person name="Machida M."/>
            <person name="Baker S.E."/>
            <person name="Andersen M.R."/>
        </authorList>
    </citation>
    <scope>NUCLEOTIDE SEQUENCE [LARGE SCALE GENOMIC DNA]</scope>
    <source>
        <strain evidence="2">CBS 121.62</strain>
    </source>
</reference>
<dbReference type="Proteomes" id="UP000325434">
    <property type="component" value="Unassembled WGS sequence"/>
</dbReference>
<protein>
    <submittedName>
        <fullName evidence="2">Uncharacterized protein</fullName>
    </submittedName>
</protein>
<feature type="chain" id="PRO_5025022176" evidence="1">
    <location>
        <begin position="18"/>
        <end position="238"/>
    </location>
</feature>
<evidence type="ECO:0000256" key="1">
    <source>
        <dbReference type="SAM" id="SignalP"/>
    </source>
</evidence>